<evidence type="ECO:0000313" key="3">
    <source>
        <dbReference type="Proteomes" id="UP000887116"/>
    </source>
</evidence>
<evidence type="ECO:0000256" key="1">
    <source>
        <dbReference type="SAM" id="SignalP"/>
    </source>
</evidence>
<sequence length="114" mass="12820">MDHRWSFRWVACWQIWGFQWGTPCSGKVANDVGLRNPTPLGIVTRQLADKFPTVPPITPLDRLGVEHVQLFPARGDPFAVVKIRSDTKVLLDNGNQILSDSEKVVDRTRQVVVG</sequence>
<comment type="caution">
    <text evidence="2">The sequence shown here is derived from an EMBL/GenBank/DDBJ whole genome shotgun (WGS) entry which is preliminary data.</text>
</comment>
<gene>
    <name evidence="2" type="ORF">TNCT_293141</name>
</gene>
<feature type="signal peptide" evidence="1">
    <location>
        <begin position="1"/>
        <end position="21"/>
    </location>
</feature>
<name>A0A8X6H205_TRICU</name>
<reference evidence="2" key="1">
    <citation type="submission" date="2020-07" db="EMBL/GenBank/DDBJ databases">
        <title>Multicomponent nature underlies the extraordinary mechanical properties of spider dragline silk.</title>
        <authorList>
            <person name="Kono N."/>
            <person name="Nakamura H."/>
            <person name="Mori M."/>
            <person name="Yoshida Y."/>
            <person name="Ohtoshi R."/>
            <person name="Malay A.D."/>
            <person name="Moran D.A.P."/>
            <person name="Tomita M."/>
            <person name="Numata K."/>
            <person name="Arakawa K."/>
        </authorList>
    </citation>
    <scope>NUCLEOTIDE SEQUENCE</scope>
</reference>
<evidence type="ECO:0000313" key="2">
    <source>
        <dbReference type="EMBL" id="GFR13655.1"/>
    </source>
</evidence>
<dbReference type="EMBL" id="BMAO01036878">
    <property type="protein sequence ID" value="GFR13655.1"/>
    <property type="molecule type" value="Genomic_DNA"/>
</dbReference>
<keyword evidence="1" id="KW-0732">Signal</keyword>
<dbReference type="AlphaFoldDB" id="A0A8X6H205"/>
<protein>
    <submittedName>
        <fullName evidence="2">Uncharacterized protein</fullName>
    </submittedName>
</protein>
<dbReference type="Proteomes" id="UP000887116">
    <property type="component" value="Unassembled WGS sequence"/>
</dbReference>
<proteinExistence type="predicted"/>
<organism evidence="2 3">
    <name type="scientific">Trichonephila clavata</name>
    <name type="common">Joro spider</name>
    <name type="synonym">Nephila clavata</name>
    <dbReference type="NCBI Taxonomy" id="2740835"/>
    <lineage>
        <taxon>Eukaryota</taxon>
        <taxon>Metazoa</taxon>
        <taxon>Ecdysozoa</taxon>
        <taxon>Arthropoda</taxon>
        <taxon>Chelicerata</taxon>
        <taxon>Arachnida</taxon>
        <taxon>Araneae</taxon>
        <taxon>Araneomorphae</taxon>
        <taxon>Entelegynae</taxon>
        <taxon>Araneoidea</taxon>
        <taxon>Nephilidae</taxon>
        <taxon>Trichonephila</taxon>
    </lineage>
</organism>
<feature type="chain" id="PRO_5036470758" evidence="1">
    <location>
        <begin position="22"/>
        <end position="114"/>
    </location>
</feature>
<keyword evidence="3" id="KW-1185">Reference proteome</keyword>
<accession>A0A8X6H205</accession>